<evidence type="ECO:0000313" key="2">
    <source>
        <dbReference type="EMBL" id="AEE53951.1"/>
    </source>
</evidence>
<dbReference type="EMBL" id="CP002691">
    <property type="protein sequence ID" value="AEE53951.1"/>
    <property type="molecule type" value="Genomic_DNA"/>
</dbReference>
<dbReference type="PROSITE" id="PS00061">
    <property type="entry name" value="ADH_SHORT"/>
    <property type="match status" value="1"/>
</dbReference>
<dbReference type="PANTHER" id="PTHR43943">
    <property type="entry name" value="DEHYDROGENASE/REDUCTASE (SDR FAMILY) MEMBER 4"/>
    <property type="match status" value="1"/>
</dbReference>
<evidence type="ECO:0000256" key="1">
    <source>
        <dbReference type="ARBA" id="ARBA00006484"/>
    </source>
</evidence>
<dbReference type="PANTHER" id="PTHR43943:SF2">
    <property type="entry name" value="DEHYDROGENASE_REDUCTASE 4"/>
    <property type="match status" value="1"/>
</dbReference>
<evidence type="ECO:0000313" key="3">
    <source>
        <dbReference type="Proteomes" id="UP000008461"/>
    </source>
</evidence>
<gene>
    <name evidence="2" type="ordered locus">Halhy_6129</name>
</gene>
<dbReference type="CDD" id="cd05233">
    <property type="entry name" value="SDR_c"/>
    <property type="match status" value="1"/>
</dbReference>
<protein>
    <submittedName>
        <fullName evidence="2">Carbonyl reductase (NADPH)</fullName>
        <ecNumber evidence="2">1.1.1.184</ecNumber>
    </submittedName>
</protein>
<dbReference type="OrthoDB" id="9804104at2"/>
<accession>F4L3K1</accession>
<reference key="2">
    <citation type="submission" date="2011-04" db="EMBL/GenBank/DDBJ databases">
        <title>Complete sequence of chromosome of Haliscomenobacter hydrossis DSM 1100.</title>
        <authorList>
            <consortium name="US DOE Joint Genome Institute (JGI-PGF)"/>
            <person name="Lucas S."/>
            <person name="Han J."/>
            <person name="Lapidus A."/>
            <person name="Bruce D."/>
            <person name="Goodwin L."/>
            <person name="Pitluck S."/>
            <person name="Peters L."/>
            <person name="Kyrpides N."/>
            <person name="Mavromatis K."/>
            <person name="Ivanova N."/>
            <person name="Ovchinnikova G."/>
            <person name="Pagani I."/>
            <person name="Daligault H."/>
            <person name="Detter J.C."/>
            <person name="Han C."/>
            <person name="Land M."/>
            <person name="Hauser L."/>
            <person name="Markowitz V."/>
            <person name="Cheng J.-F."/>
            <person name="Hugenholtz P."/>
            <person name="Woyke T."/>
            <person name="Wu D."/>
            <person name="Verbarg S."/>
            <person name="Frueling A."/>
            <person name="Brambilla E."/>
            <person name="Klenk H.-P."/>
            <person name="Eisen J.A."/>
        </authorList>
    </citation>
    <scope>NUCLEOTIDE SEQUENCE</scope>
    <source>
        <strain>DSM 1100</strain>
    </source>
</reference>
<dbReference type="HOGENOM" id="CLU_010194_1_0_10"/>
<dbReference type="AlphaFoldDB" id="F4L3K1"/>
<keyword evidence="2" id="KW-0560">Oxidoreductase</keyword>
<dbReference type="InterPro" id="IPR002347">
    <property type="entry name" value="SDR_fam"/>
</dbReference>
<dbReference type="NCBIfam" id="NF005559">
    <property type="entry name" value="PRK07231.1"/>
    <property type="match status" value="1"/>
</dbReference>
<organism evidence="2 3">
    <name type="scientific">Haliscomenobacter hydrossis (strain ATCC 27775 / DSM 1100 / LMG 10767 / O)</name>
    <dbReference type="NCBI Taxonomy" id="760192"/>
    <lineage>
        <taxon>Bacteria</taxon>
        <taxon>Pseudomonadati</taxon>
        <taxon>Bacteroidota</taxon>
        <taxon>Saprospiria</taxon>
        <taxon>Saprospirales</taxon>
        <taxon>Haliscomenobacteraceae</taxon>
        <taxon>Haliscomenobacter</taxon>
    </lineage>
</organism>
<dbReference type="FunFam" id="3.40.50.720:FF:000084">
    <property type="entry name" value="Short-chain dehydrogenase reductase"/>
    <property type="match status" value="1"/>
</dbReference>
<dbReference type="Gene3D" id="3.40.50.720">
    <property type="entry name" value="NAD(P)-binding Rossmann-like Domain"/>
    <property type="match status" value="1"/>
</dbReference>
<dbReference type="eggNOG" id="COG1028">
    <property type="taxonomic scope" value="Bacteria"/>
</dbReference>
<dbReference type="InterPro" id="IPR020904">
    <property type="entry name" value="Sc_DH/Rdtase_CS"/>
</dbReference>
<dbReference type="InterPro" id="IPR036291">
    <property type="entry name" value="NAD(P)-bd_dom_sf"/>
</dbReference>
<dbReference type="RefSeq" id="WP_013768473.1">
    <property type="nucleotide sequence ID" value="NC_015510.1"/>
</dbReference>
<name>F4L3K1_HALH1</name>
<reference evidence="2 3" key="1">
    <citation type="journal article" date="2011" name="Stand. Genomic Sci.">
        <title>Complete genome sequence of Haliscomenobacter hydrossis type strain (O).</title>
        <authorList>
            <consortium name="US DOE Joint Genome Institute (JGI-PGF)"/>
            <person name="Daligault H."/>
            <person name="Lapidus A."/>
            <person name="Zeytun A."/>
            <person name="Nolan M."/>
            <person name="Lucas S."/>
            <person name="Del Rio T.G."/>
            <person name="Tice H."/>
            <person name="Cheng J.F."/>
            <person name="Tapia R."/>
            <person name="Han C."/>
            <person name="Goodwin L."/>
            <person name="Pitluck S."/>
            <person name="Liolios K."/>
            <person name="Pagani I."/>
            <person name="Ivanova N."/>
            <person name="Huntemann M."/>
            <person name="Mavromatis K."/>
            <person name="Mikhailova N."/>
            <person name="Pati A."/>
            <person name="Chen A."/>
            <person name="Palaniappan K."/>
            <person name="Land M."/>
            <person name="Hauser L."/>
            <person name="Brambilla E.M."/>
            <person name="Rohde M."/>
            <person name="Verbarg S."/>
            <person name="Goker M."/>
            <person name="Bristow J."/>
            <person name="Eisen J.A."/>
            <person name="Markowitz V."/>
            <person name="Hugenholtz P."/>
            <person name="Kyrpides N.C."/>
            <person name="Klenk H.P."/>
            <person name="Woyke T."/>
        </authorList>
    </citation>
    <scope>NUCLEOTIDE SEQUENCE [LARGE SCALE GENOMIC DNA]</scope>
    <source>
        <strain evidence="3">ATCC 27775 / DSM 1100 / LMG 10767 / O</strain>
    </source>
</reference>
<proteinExistence type="inferred from homology"/>
<keyword evidence="3" id="KW-1185">Reference proteome</keyword>
<dbReference type="SUPFAM" id="SSF51735">
    <property type="entry name" value="NAD(P)-binding Rossmann-fold domains"/>
    <property type="match status" value="1"/>
</dbReference>
<dbReference type="EC" id="1.1.1.184" evidence="2"/>
<dbReference type="Pfam" id="PF13561">
    <property type="entry name" value="adh_short_C2"/>
    <property type="match status" value="1"/>
</dbReference>
<dbReference type="PRINTS" id="PR00081">
    <property type="entry name" value="GDHRDH"/>
</dbReference>
<dbReference type="PRINTS" id="PR00080">
    <property type="entry name" value="SDRFAMILY"/>
</dbReference>
<dbReference type="Proteomes" id="UP000008461">
    <property type="component" value="Chromosome"/>
</dbReference>
<sequence>MSQNPFRLNGQVAIITGASKGIGESIAQTFAQNGAKVVVSSRKQEAVDEVAASIVAAGGEAIGVAAHVGDSQALQNLVNITLEKYGRIDIIVNNAATNPVFGPLEETVDAMEKILQINVKAPLELAKMALPHLKAQHKASIINVSSVEAFIATEGLGCYSVSKAALNMLTKTMAKEWGKYGIRANAICPGLIKTKFSEALWSNEAMLKYYLKQTPLGRIGEPQEIANLALFLASDASSYSTGGVFLADGGILQ</sequence>
<comment type="similarity">
    <text evidence="1">Belongs to the short-chain dehydrogenases/reductases (SDR) family.</text>
</comment>
<dbReference type="GO" id="GO:0004090">
    <property type="term" value="F:carbonyl reductase (NADPH) activity"/>
    <property type="evidence" value="ECO:0007669"/>
    <property type="project" value="UniProtKB-EC"/>
</dbReference>
<dbReference type="STRING" id="760192.Halhy_6129"/>
<dbReference type="KEGG" id="hhy:Halhy_6129"/>